<dbReference type="CDD" id="cd18596">
    <property type="entry name" value="ABC_6TM_VMR1_D1_like"/>
    <property type="match status" value="1"/>
</dbReference>
<dbReference type="InterPro" id="IPR003593">
    <property type="entry name" value="AAA+_ATPase"/>
</dbReference>
<dbReference type="CDD" id="cd03244">
    <property type="entry name" value="ABCC_MRP_domain2"/>
    <property type="match status" value="1"/>
</dbReference>
<feature type="region of interest" description="Disordered" evidence="9">
    <location>
        <begin position="237"/>
        <end position="269"/>
    </location>
</feature>
<dbReference type="Proteomes" id="UP001451303">
    <property type="component" value="Unassembled WGS sequence"/>
</dbReference>
<feature type="transmembrane region" description="Helical" evidence="10">
    <location>
        <begin position="945"/>
        <end position="965"/>
    </location>
</feature>
<reference evidence="13 14" key="1">
    <citation type="submission" date="2023-09" db="EMBL/GenBank/DDBJ databases">
        <title>Multi-omics analysis of a traditional fermented food reveals byproduct-associated fungal strains for waste-to-food upcycling.</title>
        <authorList>
            <consortium name="Lawrence Berkeley National Laboratory"/>
            <person name="Rekdal V.M."/>
            <person name="Villalobos-Escobedo J.M."/>
            <person name="Rodriguez-Valeron N."/>
            <person name="Garcia M.O."/>
            <person name="Vasquez D.P."/>
            <person name="Damayanti I."/>
            <person name="Sorensen P.M."/>
            <person name="Baidoo E.E."/>
            <person name="De Carvalho A.C."/>
            <person name="Riley R."/>
            <person name="Lipzen A."/>
            <person name="He G."/>
            <person name="Yan M."/>
            <person name="Haridas S."/>
            <person name="Daum C."/>
            <person name="Yoshinaga Y."/>
            <person name="Ng V."/>
            <person name="Grigoriev I.V."/>
            <person name="Munk R."/>
            <person name="Nuraida L."/>
            <person name="Wijaya C.H."/>
            <person name="Morales P.-C."/>
            <person name="Keasling J.D."/>
        </authorList>
    </citation>
    <scope>NUCLEOTIDE SEQUENCE [LARGE SCALE GENOMIC DNA]</scope>
    <source>
        <strain evidence="13 14">FGSC 2613</strain>
    </source>
</reference>
<dbReference type="InterPro" id="IPR011527">
    <property type="entry name" value="ABC1_TM_dom"/>
</dbReference>
<feature type="transmembrane region" description="Helical" evidence="10">
    <location>
        <begin position="303"/>
        <end position="330"/>
    </location>
</feature>
<feature type="domain" description="ABC transmembrane type-1" evidence="12">
    <location>
        <begin position="803"/>
        <end position="1112"/>
    </location>
</feature>
<evidence type="ECO:0000256" key="9">
    <source>
        <dbReference type="SAM" id="MobiDB-lite"/>
    </source>
</evidence>
<dbReference type="PROSITE" id="PS50929">
    <property type="entry name" value="ABC_TM1F"/>
    <property type="match status" value="2"/>
</dbReference>
<evidence type="ECO:0000256" key="7">
    <source>
        <dbReference type="ARBA" id="ARBA00022989"/>
    </source>
</evidence>
<feature type="region of interest" description="Disordered" evidence="9">
    <location>
        <begin position="1370"/>
        <end position="1393"/>
    </location>
</feature>
<dbReference type="Gene3D" id="3.40.50.300">
    <property type="entry name" value="P-loop containing nucleotide triphosphate hydrolases"/>
    <property type="match status" value="3"/>
</dbReference>
<feature type="compositionally biased region" description="Low complexity" evidence="9">
    <location>
        <begin position="245"/>
        <end position="256"/>
    </location>
</feature>
<evidence type="ECO:0000256" key="6">
    <source>
        <dbReference type="ARBA" id="ARBA00022840"/>
    </source>
</evidence>
<dbReference type="InterPro" id="IPR003439">
    <property type="entry name" value="ABC_transporter-like_ATP-bd"/>
</dbReference>
<dbReference type="InterPro" id="IPR027417">
    <property type="entry name" value="P-loop_NTPase"/>
</dbReference>
<proteinExistence type="inferred from homology"/>
<feature type="domain" description="ABC transporter" evidence="11">
    <location>
        <begin position="497"/>
        <end position="745"/>
    </location>
</feature>
<organism evidence="13 14">
    <name type="scientific">Neurospora intermedia</name>
    <dbReference type="NCBI Taxonomy" id="5142"/>
    <lineage>
        <taxon>Eukaryota</taxon>
        <taxon>Fungi</taxon>
        <taxon>Dikarya</taxon>
        <taxon>Ascomycota</taxon>
        <taxon>Pezizomycotina</taxon>
        <taxon>Sordariomycetes</taxon>
        <taxon>Sordariomycetidae</taxon>
        <taxon>Sordariales</taxon>
        <taxon>Sordariaceae</taxon>
        <taxon>Neurospora</taxon>
    </lineage>
</organism>
<feature type="transmembrane region" description="Helical" evidence="10">
    <location>
        <begin position="1064"/>
        <end position="1094"/>
    </location>
</feature>
<keyword evidence="14" id="KW-1185">Reference proteome</keyword>
<protein>
    <recommendedName>
        <fullName evidence="15">P-loop containing nucleoside triphosphate hydrolase protein</fullName>
    </recommendedName>
</protein>
<evidence type="ECO:0000313" key="14">
    <source>
        <dbReference type="Proteomes" id="UP001451303"/>
    </source>
</evidence>
<evidence type="ECO:0000256" key="1">
    <source>
        <dbReference type="ARBA" id="ARBA00004141"/>
    </source>
</evidence>
<keyword evidence="8 10" id="KW-0472">Membrane</keyword>
<feature type="transmembrane region" description="Helical" evidence="10">
    <location>
        <begin position="37"/>
        <end position="59"/>
    </location>
</feature>
<feature type="transmembrane region" description="Helical" evidence="10">
    <location>
        <begin position="184"/>
        <end position="205"/>
    </location>
</feature>
<keyword evidence="5" id="KW-0547">Nucleotide-binding</keyword>
<dbReference type="InterPro" id="IPR050173">
    <property type="entry name" value="ABC_transporter_C-like"/>
</dbReference>
<evidence type="ECO:0000256" key="4">
    <source>
        <dbReference type="ARBA" id="ARBA00022692"/>
    </source>
</evidence>
<comment type="caution">
    <text evidence="13">The sequence shown here is derived from an EMBL/GenBank/DDBJ whole genome shotgun (WGS) entry which is preliminary data.</text>
</comment>
<keyword evidence="4 10" id="KW-0812">Transmembrane</keyword>
<evidence type="ECO:0000256" key="2">
    <source>
        <dbReference type="ARBA" id="ARBA00009726"/>
    </source>
</evidence>
<feature type="compositionally biased region" description="Basic and acidic residues" evidence="9">
    <location>
        <begin position="1536"/>
        <end position="1549"/>
    </location>
</feature>
<keyword evidence="3" id="KW-0813">Transport</keyword>
<dbReference type="Gene3D" id="1.20.1560.10">
    <property type="entry name" value="ABC transporter type 1, transmembrane domain"/>
    <property type="match status" value="2"/>
</dbReference>
<evidence type="ECO:0000256" key="8">
    <source>
        <dbReference type="ARBA" id="ARBA00023136"/>
    </source>
</evidence>
<dbReference type="SUPFAM" id="SSF52540">
    <property type="entry name" value="P-loop containing nucleoside triphosphate hydrolases"/>
    <property type="match status" value="2"/>
</dbReference>
<feature type="transmembrane region" description="Helical" evidence="10">
    <location>
        <begin position="401"/>
        <end position="423"/>
    </location>
</feature>
<evidence type="ECO:0000313" key="13">
    <source>
        <dbReference type="EMBL" id="KAL0474209.1"/>
    </source>
</evidence>
<dbReference type="PROSITE" id="PS50893">
    <property type="entry name" value="ABC_TRANSPORTER_2"/>
    <property type="match status" value="2"/>
</dbReference>
<comment type="similarity">
    <text evidence="2">Belongs to the ABC transporter superfamily. ABCC family. Conjugate transporter (TC 3.A.1.208) subfamily.</text>
</comment>
<dbReference type="Pfam" id="PF00005">
    <property type="entry name" value="ABC_tran"/>
    <property type="match status" value="3"/>
</dbReference>
<evidence type="ECO:0000256" key="5">
    <source>
        <dbReference type="ARBA" id="ARBA00022741"/>
    </source>
</evidence>
<keyword evidence="6" id="KW-0067">ATP-binding</keyword>
<name>A0ABR3DNH4_NEUIN</name>
<keyword evidence="7 10" id="KW-1133">Transmembrane helix</keyword>
<feature type="transmembrane region" description="Helical" evidence="10">
    <location>
        <begin position="799"/>
        <end position="818"/>
    </location>
</feature>
<dbReference type="PANTHER" id="PTHR24223">
    <property type="entry name" value="ATP-BINDING CASSETTE SUB-FAMILY C"/>
    <property type="match status" value="1"/>
</dbReference>
<evidence type="ECO:0000259" key="12">
    <source>
        <dbReference type="PROSITE" id="PS50929"/>
    </source>
</evidence>
<dbReference type="SMART" id="SM00382">
    <property type="entry name" value="AAA"/>
    <property type="match status" value="2"/>
</dbReference>
<sequence>MTILGLVSSLLLTSLLSFNHGFQVIGLLIGREISSKISAFLHGIQLLSVFVVAVAFASFPRRPDIYHKQQVVDQQKAVSLLSLLSFSWNLNIFNVAKERQLEPADLPRLEFITRSQNIQKNFTENMRPGRFWQQLLRFYVRDLARQWALALLIAILSIFPQLVLYGFLSKIEKESQHSPKDPMLLVWALALFLTQTLQVGATNWLKWITESRMDIPLESLVQTLVFAKALRQYAGQDSDGSSKLSGQNGSANGNGQPSTILRTKKRRDGEMGQSAYNLLKVDSSRVTNFCQCNSDLPMAAFKLALASAFLIRLMGWLPVLSGLTAASLTIPLNLHLSRKQRDQNFGLMRIRDYKAHLLAEALLGMRQIRYSALEDFWEDKILASRDDELKQYWRVALGKCLIFLTVNFAPLLLASVAFTVYVWQQGSHIKASVIFTALGLFDQLDDAVSLLRKVQVNLLEAWASVSRLDKYFGRLDKQVVTKPGSLIAFEDATVAWPRPEDTDEVGDAQAPPRGAHTMLQDINVKFPPGELSVIAGKTGSGKSLLLAAILGEVKLIAGDIYVPSAPEPSEDKNISDQDWIIPSLTCFVSQTPWIESGTVRDNVLFGLKFDHLRYRKVLCACALEKDLQLLADGDQTEVGPRGVSLSGGKKWRIALARALYSRAGIIVMDDILSAVDTHVSRLIVGEALAGELAVGRTRILATHHVDLVRPYASCLVRLSSGRLKSVMCKAPESQNIRPATSMLEPGSLTWTRPDGNGAASSSSSTARVTESRQTGEEKRAVGWVKWDVYKAYYEASGGALNWALGMAVLFLGHVLGILRTWSLKELAQRASSVEANSQTSSTTQYHQTYRQTTFGYVSGQHVPWSSKLCIRFWISTYVLVCFLVGASQLIRDIAFTLIGMRASKKLFEQLTHTILRAPIRWIETVPAGRVLNRFSSDMSVVDKPLATPTFTFLQAALLLMIIVVTCSSVSLYVLFFVILLFALYVYIANYFIYVAREVKRLKSISNSPIYDQFSSVLSGLTTIRAFQCTQSYTNSLYQLIDANSSANWAQQLLKRWMGFRMGMLGAVFVTIVASVVALGGVGAALAGFSLSFAFRYTSALTSLLEAVAALELGFSSCERVLEYIEVERESEQGLDAPAAWPADGNIEVENLTASYACDLPPVLSDLSLTVGAGERVGIVGRSGAGKSTLASVLFRLLEPSRGSVRIDRLDISTLKLTQLRKSLVIIPQDPFLFSGTLRSNLDIEGRLDDTEIYDALRSVNLIGSTYNNRSYPPSFYTPVMGPSTAVSTHPNTASTTPLLAPIVVPQTVDFTVEPAAEEVDMFDDIHTLGDNRVQITPFVLDTSDIDPLNLLTFESHPENPTPLTSILEVEQTPTSEPAHILEPSPTEEEPISPPPVTLPAPLLPLPSSPAISATTTATNDTAPDSHRINPFTNLSHPIITGGTNLSQGQRQLVCLAHALLTRPKIMVLDEATSAIDQATDAAIQRSLRKCVESTGTTVLVIAHRLSTVADFDKVLVLDKGRVVEFGAPRELVRRGIERDRERHRQDDGGHGGGASDHGKRLAERSIGSNDYFGDDECSEENREDADMSTFWGLVKKSTERDRLVEMILGEDH</sequence>
<feature type="domain" description="ABC transporter" evidence="11">
    <location>
        <begin position="1146"/>
        <end position="1544"/>
    </location>
</feature>
<comment type="subcellular location">
    <subcellularLocation>
        <location evidence="1">Membrane</location>
        <topology evidence="1">Multi-pass membrane protein</topology>
    </subcellularLocation>
</comment>
<dbReference type="CDD" id="cd03250">
    <property type="entry name" value="ABCC_MRP_domain1"/>
    <property type="match status" value="1"/>
</dbReference>
<dbReference type="SUPFAM" id="SSF90123">
    <property type="entry name" value="ABC transporter transmembrane region"/>
    <property type="match status" value="2"/>
</dbReference>
<evidence type="ECO:0000256" key="3">
    <source>
        <dbReference type="ARBA" id="ARBA00022448"/>
    </source>
</evidence>
<feature type="transmembrane region" description="Helical" evidence="10">
    <location>
        <begin position="971"/>
        <end position="993"/>
    </location>
</feature>
<gene>
    <name evidence="13" type="ORF">QR685DRAFT_509126</name>
</gene>
<dbReference type="Pfam" id="PF00664">
    <property type="entry name" value="ABC_membrane"/>
    <property type="match status" value="1"/>
</dbReference>
<feature type="region of interest" description="Disordered" evidence="9">
    <location>
        <begin position="750"/>
        <end position="773"/>
    </location>
</feature>
<dbReference type="InterPro" id="IPR036640">
    <property type="entry name" value="ABC1_TM_sf"/>
</dbReference>
<accession>A0ABR3DNH4</accession>
<feature type="transmembrane region" description="Helical" evidence="10">
    <location>
        <begin position="870"/>
        <end position="890"/>
    </location>
</feature>
<evidence type="ECO:0008006" key="15">
    <source>
        <dbReference type="Google" id="ProtNLM"/>
    </source>
</evidence>
<evidence type="ECO:0000259" key="11">
    <source>
        <dbReference type="PROSITE" id="PS50893"/>
    </source>
</evidence>
<dbReference type="PANTHER" id="PTHR24223:SF456">
    <property type="entry name" value="MULTIDRUG RESISTANCE-ASSOCIATED PROTEIN LETHAL(2)03659"/>
    <property type="match status" value="1"/>
</dbReference>
<feature type="transmembrane region" description="Helical" evidence="10">
    <location>
        <begin position="147"/>
        <end position="168"/>
    </location>
</feature>
<dbReference type="EMBL" id="JAVLET010000001">
    <property type="protein sequence ID" value="KAL0474209.1"/>
    <property type="molecule type" value="Genomic_DNA"/>
</dbReference>
<feature type="region of interest" description="Disordered" evidence="9">
    <location>
        <begin position="1536"/>
        <end position="1560"/>
    </location>
</feature>
<dbReference type="CDD" id="cd18604">
    <property type="entry name" value="ABC_6TM_VMR1_D2_like"/>
    <property type="match status" value="1"/>
</dbReference>
<evidence type="ECO:0000256" key="10">
    <source>
        <dbReference type="SAM" id="Phobius"/>
    </source>
</evidence>
<feature type="domain" description="ABC transmembrane type-1" evidence="12">
    <location>
        <begin position="299"/>
        <end position="460"/>
    </location>
</feature>